<organism evidence="1 2">
    <name type="scientific">Mycena sanguinolenta</name>
    <dbReference type="NCBI Taxonomy" id="230812"/>
    <lineage>
        <taxon>Eukaryota</taxon>
        <taxon>Fungi</taxon>
        <taxon>Dikarya</taxon>
        <taxon>Basidiomycota</taxon>
        <taxon>Agaricomycotina</taxon>
        <taxon>Agaricomycetes</taxon>
        <taxon>Agaricomycetidae</taxon>
        <taxon>Agaricales</taxon>
        <taxon>Marasmiineae</taxon>
        <taxon>Mycenaceae</taxon>
        <taxon>Mycena</taxon>
    </lineage>
</organism>
<dbReference type="Proteomes" id="UP000623467">
    <property type="component" value="Unassembled WGS sequence"/>
</dbReference>
<dbReference type="EMBL" id="JACAZH010000028">
    <property type="protein sequence ID" value="KAF7341064.1"/>
    <property type="molecule type" value="Genomic_DNA"/>
</dbReference>
<proteinExistence type="predicted"/>
<protein>
    <submittedName>
        <fullName evidence="1">Uncharacterized protein</fullName>
    </submittedName>
</protein>
<reference evidence="1" key="1">
    <citation type="submission" date="2020-05" db="EMBL/GenBank/DDBJ databases">
        <title>Mycena genomes resolve the evolution of fungal bioluminescence.</title>
        <authorList>
            <person name="Tsai I.J."/>
        </authorList>
    </citation>
    <scope>NUCLEOTIDE SEQUENCE</scope>
    <source>
        <strain evidence="1">160909Yilan</strain>
    </source>
</reference>
<evidence type="ECO:0000313" key="1">
    <source>
        <dbReference type="EMBL" id="KAF7341064.1"/>
    </source>
</evidence>
<dbReference type="AlphaFoldDB" id="A0A8H7CKH6"/>
<evidence type="ECO:0000313" key="2">
    <source>
        <dbReference type="Proteomes" id="UP000623467"/>
    </source>
</evidence>
<keyword evidence="2" id="KW-1185">Reference proteome</keyword>
<sequence>MLIDPLRTLKIGLPSSADCPLLGIRLPTPRSRKLRPLSFGAASFHGLRPAMEELEHPKAYLLPFVRTRGADDVLVLALLNVLVDAGVFTSTVTVKALPRSRFARSIDNPEAIQAPSTTRAPPAPKSRRMIFRSGHLGIYQERA</sequence>
<comment type="caution">
    <text evidence="1">The sequence shown here is derived from an EMBL/GenBank/DDBJ whole genome shotgun (WGS) entry which is preliminary data.</text>
</comment>
<gene>
    <name evidence="1" type="ORF">MSAN_02092500</name>
</gene>
<name>A0A8H7CKH6_9AGAR</name>
<accession>A0A8H7CKH6</accession>